<dbReference type="SUPFAM" id="SSF53671">
    <property type="entry name" value="Aspartate/ornithine carbamoyltransferase"/>
    <property type="match status" value="2"/>
</dbReference>
<dbReference type="GO" id="GO:0006207">
    <property type="term" value="P:'de novo' pyrimidine nucleobase biosynthetic process"/>
    <property type="evidence" value="ECO:0007669"/>
    <property type="project" value="InterPro"/>
</dbReference>
<dbReference type="AlphaFoldDB" id="A0A7R9IBE3"/>
<dbReference type="EMBL" id="OE000649">
    <property type="protein sequence ID" value="CAD7454589.1"/>
    <property type="molecule type" value="Genomic_DNA"/>
</dbReference>
<dbReference type="InterPro" id="IPR006131">
    <property type="entry name" value="Asp_carbamoyltransf_Asp/Orn-bd"/>
</dbReference>
<evidence type="ECO:0000256" key="2">
    <source>
        <dbReference type="ARBA" id="ARBA00008896"/>
    </source>
</evidence>
<evidence type="ECO:0000256" key="3">
    <source>
        <dbReference type="ARBA" id="ARBA00013008"/>
    </source>
</evidence>
<feature type="signal peptide" evidence="9">
    <location>
        <begin position="1"/>
        <end position="15"/>
    </location>
</feature>
<feature type="chain" id="PRO_5031342470" description="aspartate carbamoyltransferase" evidence="9">
    <location>
        <begin position="16"/>
        <end position="324"/>
    </location>
</feature>
<dbReference type="GO" id="GO:0016597">
    <property type="term" value="F:amino acid binding"/>
    <property type="evidence" value="ECO:0007669"/>
    <property type="project" value="InterPro"/>
</dbReference>
<dbReference type="InterPro" id="IPR006132">
    <property type="entry name" value="Asp/Orn_carbamoyltranf_P-bd"/>
</dbReference>
<dbReference type="InterPro" id="IPR006130">
    <property type="entry name" value="Asp/Orn_carbamoylTrfase"/>
</dbReference>
<dbReference type="InterPro" id="IPR036901">
    <property type="entry name" value="Asp/Orn_carbamoylTrfase_sf"/>
</dbReference>
<keyword evidence="5" id="KW-0665">Pyrimidine biosynthesis</keyword>
<keyword evidence="9" id="KW-0732">Signal</keyword>
<sequence length="324" mass="36332">MFIYIYLMLFTTAKGKVMSSIFYEVSTRTSCSFSAAMQRLGGKVIHMDATSSSVKKGETLEELLMLTEQWRMKETVKQTLTKCKVPGGRGNEKHEGEEMSVKMERRGCHTVAVMASYADVVVLRHPEPGAVARAANHCRKPLINAGDGVGEHPTQALLDVFTIREEIGTVNGLTITMVGDLKHGRTVHSLARLLTLYNVQLRYVSPPELGIPMDVIQFVASKGIPQERFQSLEAALPETDVLYVTRIQRERFNSQEEYDKACGLFIVTPQLMTRAKRKMVVMHPLPRVFEISPELDSDPRAAYFRQAECGMYVRMALLAMVLGK</sequence>
<dbReference type="Pfam" id="PF02729">
    <property type="entry name" value="OTCace_N"/>
    <property type="match status" value="2"/>
</dbReference>
<evidence type="ECO:0000259" key="10">
    <source>
        <dbReference type="Pfam" id="PF00185"/>
    </source>
</evidence>
<gene>
    <name evidence="12" type="ORF">TTEB3V08_LOCUS2691</name>
</gene>
<evidence type="ECO:0000256" key="8">
    <source>
        <dbReference type="RuleBase" id="RU003634"/>
    </source>
</evidence>
<dbReference type="FunFam" id="3.40.50.1370:FF:000002">
    <property type="entry name" value="Aspartate carbamoyltransferase 2"/>
    <property type="match status" value="1"/>
</dbReference>
<evidence type="ECO:0000256" key="4">
    <source>
        <dbReference type="ARBA" id="ARBA00022679"/>
    </source>
</evidence>
<comment type="pathway">
    <text evidence="1">Pyrimidine metabolism; UMP biosynthesis via de novo pathway; (S)-dihydroorotate from bicarbonate: step 2/3.</text>
</comment>
<proteinExistence type="inferred from homology"/>
<accession>A0A7R9IBE3</accession>
<evidence type="ECO:0000256" key="7">
    <source>
        <dbReference type="ARBA" id="ARBA00048859"/>
    </source>
</evidence>
<feature type="domain" description="Aspartate/ornithine carbamoyltransferase Asp/Orn-binding" evidence="10">
    <location>
        <begin position="172"/>
        <end position="320"/>
    </location>
</feature>
<dbReference type="EC" id="2.1.3.2" evidence="3"/>
<dbReference type="UniPathway" id="UPA00070">
    <property type="reaction ID" value="UER00116"/>
</dbReference>
<comment type="similarity">
    <text evidence="2">Belongs to the aspartate/ornithine carbamoyltransferase superfamily. ATCase family.</text>
</comment>
<evidence type="ECO:0000313" key="12">
    <source>
        <dbReference type="EMBL" id="CAD7454589.1"/>
    </source>
</evidence>
<evidence type="ECO:0000259" key="11">
    <source>
        <dbReference type="Pfam" id="PF02729"/>
    </source>
</evidence>
<protein>
    <recommendedName>
        <fullName evidence="3">aspartate carbamoyltransferase</fullName>
        <ecNumber evidence="3">2.1.3.2</ecNumber>
    </recommendedName>
</protein>
<dbReference type="Pfam" id="PF00185">
    <property type="entry name" value="OTCace"/>
    <property type="match status" value="1"/>
</dbReference>
<dbReference type="GO" id="GO:0006520">
    <property type="term" value="P:amino acid metabolic process"/>
    <property type="evidence" value="ECO:0007669"/>
    <property type="project" value="InterPro"/>
</dbReference>
<comment type="function">
    <text evidence="6">Catalyzes the condensation of carbamoyl phosphate and aspartate to form carbamoyl aspartate and inorganic phosphate, the committed step in the de novo pyrimidine nucleotide biosynthesis pathway.</text>
</comment>
<dbReference type="PRINTS" id="PR00101">
    <property type="entry name" value="ATCASE"/>
</dbReference>
<dbReference type="InterPro" id="IPR002082">
    <property type="entry name" value="Asp_carbamoyltransf"/>
</dbReference>
<evidence type="ECO:0000256" key="6">
    <source>
        <dbReference type="ARBA" id="ARBA00043884"/>
    </source>
</evidence>
<dbReference type="GO" id="GO:0004070">
    <property type="term" value="F:aspartate carbamoyltransferase activity"/>
    <property type="evidence" value="ECO:0007669"/>
    <property type="project" value="UniProtKB-EC"/>
</dbReference>
<dbReference type="GO" id="GO:0044205">
    <property type="term" value="P:'de novo' UMP biosynthetic process"/>
    <property type="evidence" value="ECO:0007669"/>
    <property type="project" value="UniProtKB-UniPathway"/>
</dbReference>
<evidence type="ECO:0000256" key="1">
    <source>
        <dbReference type="ARBA" id="ARBA00004852"/>
    </source>
</evidence>
<comment type="catalytic activity">
    <reaction evidence="7">
        <text>carbamoyl phosphate + L-aspartate = N-carbamoyl-L-aspartate + phosphate + H(+)</text>
        <dbReference type="Rhea" id="RHEA:20013"/>
        <dbReference type="ChEBI" id="CHEBI:15378"/>
        <dbReference type="ChEBI" id="CHEBI:29991"/>
        <dbReference type="ChEBI" id="CHEBI:32814"/>
        <dbReference type="ChEBI" id="CHEBI:43474"/>
        <dbReference type="ChEBI" id="CHEBI:58228"/>
        <dbReference type="EC" id="2.1.3.2"/>
    </reaction>
</comment>
<evidence type="ECO:0000256" key="9">
    <source>
        <dbReference type="SAM" id="SignalP"/>
    </source>
</evidence>
<dbReference type="PANTHER" id="PTHR45753:SF6">
    <property type="entry name" value="ASPARTATE CARBAMOYLTRANSFERASE"/>
    <property type="match status" value="1"/>
</dbReference>
<keyword evidence="4 8" id="KW-0808">Transferase</keyword>
<dbReference type="PANTHER" id="PTHR45753">
    <property type="entry name" value="ORNITHINE CARBAMOYLTRANSFERASE, MITOCHONDRIAL"/>
    <property type="match status" value="1"/>
</dbReference>
<dbReference type="PROSITE" id="PS00097">
    <property type="entry name" value="CARBAMOYLTRANSFERASE"/>
    <property type="match status" value="1"/>
</dbReference>
<organism evidence="12">
    <name type="scientific">Timema tahoe</name>
    <dbReference type="NCBI Taxonomy" id="61484"/>
    <lineage>
        <taxon>Eukaryota</taxon>
        <taxon>Metazoa</taxon>
        <taxon>Ecdysozoa</taxon>
        <taxon>Arthropoda</taxon>
        <taxon>Hexapoda</taxon>
        <taxon>Insecta</taxon>
        <taxon>Pterygota</taxon>
        <taxon>Neoptera</taxon>
        <taxon>Polyneoptera</taxon>
        <taxon>Phasmatodea</taxon>
        <taxon>Timematodea</taxon>
        <taxon>Timematoidea</taxon>
        <taxon>Timematidae</taxon>
        <taxon>Timema</taxon>
    </lineage>
</organism>
<evidence type="ECO:0000256" key="5">
    <source>
        <dbReference type="ARBA" id="ARBA00022975"/>
    </source>
</evidence>
<feature type="domain" description="Aspartate/ornithine carbamoyltransferase carbamoyl-P binding" evidence="11">
    <location>
        <begin position="109"/>
        <end position="165"/>
    </location>
</feature>
<reference evidence="12" key="1">
    <citation type="submission" date="2020-11" db="EMBL/GenBank/DDBJ databases">
        <authorList>
            <person name="Tran Van P."/>
        </authorList>
    </citation>
    <scope>NUCLEOTIDE SEQUENCE</scope>
</reference>
<dbReference type="NCBIfam" id="TIGR00670">
    <property type="entry name" value="asp_carb_tr"/>
    <property type="match status" value="1"/>
</dbReference>
<name>A0A7R9IBE3_9NEOP</name>
<feature type="domain" description="Aspartate/ornithine carbamoyltransferase carbamoyl-P binding" evidence="11">
    <location>
        <begin position="12"/>
        <end position="69"/>
    </location>
</feature>
<dbReference type="PRINTS" id="PR00100">
    <property type="entry name" value="AOTCASE"/>
</dbReference>
<dbReference type="Gene3D" id="3.40.50.1370">
    <property type="entry name" value="Aspartate/ornithine carbamoyltransferase"/>
    <property type="match status" value="3"/>
</dbReference>